<dbReference type="Gene3D" id="3.10.620.30">
    <property type="match status" value="1"/>
</dbReference>
<dbReference type="SUPFAM" id="SSF54001">
    <property type="entry name" value="Cysteine proteinases"/>
    <property type="match status" value="1"/>
</dbReference>
<feature type="domain" description="Transglutaminase-like" evidence="1">
    <location>
        <begin position="167"/>
        <end position="230"/>
    </location>
</feature>
<dbReference type="GO" id="GO:0008233">
    <property type="term" value="F:peptidase activity"/>
    <property type="evidence" value="ECO:0007669"/>
    <property type="project" value="UniProtKB-KW"/>
</dbReference>
<dbReference type="AlphaFoldDB" id="A0A6J4PE95"/>
<dbReference type="InterPro" id="IPR002931">
    <property type="entry name" value="Transglutaminase-like"/>
</dbReference>
<dbReference type="GO" id="GO:0006508">
    <property type="term" value="P:proteolysis"/>
    <property type="evidence" value="ECO:0007669"/>
    <property type="project" value="UniProtKB-KW"/>
</dbReference>
<proteinExistence type="predicted"/>
<dbReference type="PANTHER" id="PTHR33490">
    <property type="entry name" value="BLR5614 PROTEIN-RELATED"/>
    <property type="match status" value="1"/>
</dbReference>
<dbReference type="InterPro" id="IPR038765">
    <property type="entry name" value="Papain-like_cys_pep_sf"/>
</dbReference>
<gene>
    <name evidence="2" type="ORF">AVDCRST_MAG15-1387</name>
</gene>
<dbReference type="SMART" id="SM00460">
    <property type="entry name" value="TGc"/>
    <property type="match status" value="1"/>
</dbReference>
<dbReference type="Pfam" id="PF01841">
    <property type="entry name" value="Transglut_core"/>
    <property type="match status" value="1"/>
</dbReference>
<evidence type="ECO:0000259" key="1">
    <source>
        <dbReference type="SMART" id="SM00460"/>
    </source>
</evidence>
<evidence type="ECO:0000313" key="2">
    <source>
        <dbReference type="EMBL" id="CAA9407636.1"/>
    </source>
</evidence>
<protein>
    <submittedName>
        <fullName evidence="2">Protein containing transglutaminase-like domain, putative cysteine protease</fullName>
    </submittedName>
</protein>
<organism evidence="2">
    <name type="scientific">uncultured Rubellimicrobium sp</name>
    <dbReference type="NCBI Taxonomy" id="543078"/>
    <lineage>
        <taxon>Bacteria</taxon>
        <taxon>Pseudomonadati</taxon>
        <taxon>Pseudomonadota</taxon>
        <taxon>Alphaproteobacteria</taxon>
        <taxon>Rhodobacterales</taxon>
        <taxon>Roseobacteraceae</taxon>
        <taxon>Rubellimicrobium</taxon>
        <taxon>environmental samples</taxon>
    </lineage>
</organism>
<dbReference type="Pfam" id="PF08379">
    <property type="entry name" value="Bact_transglu_N"/>
    <property type="match status" value="1"/>
</dbReference>
<keyword evidence="2" id="KW-0645">Protease</keyword>
<name>A0A6J4PE95_9RHOB</name>
<reference evidence="2" key="1">
    <citation type="submission" date="2020-02" db="EMBL/GenBank/DDBJ databases">
        <authorList>
            <person name="Meier V. D."/>
        </authorList>
    </citation>
    <scope>NUCLEOTIDE SEQUENCE</scope>
    <source>
        <strain evidence="2">AVDCRST_MAG15</strain>
    </source>
</reference>
<dbReference type="PANTHER" id="PTHR33490:SF6">
    <property type="entry name" value="SLL1049 PROTEIN"/>
    <property type="match status" value="1"/>
</dbReference>
<keyword evidence="2" id="KW-0378">Hydrolase</keyword>
<dbReference type="InterPro" id="IPR013589">
    <property type="entry name" value="Bac_transglu_N"/>
</dbReference>
<sequence length="274" mass="29689">MPDTPDAATRRLQVRHETVYDYDAPVPWGLLQLRLTPKAHHAQRILRWDLHLDGARPECVFEDQHRNTTHLISMEPGATRLSVTVEGEVEVTDTAGVLGPHGGFHPLWLFARPTPRTEAGPGCTRLLAAVAQESTALARLHALSAAVAQAIQWEHGTTTVTWTAEEALAAGRGVCQDQAHVFIACARAQGIPARYVSGYLLMEQAKQDASHAWAEAWIPDLGWVGFDVANGISPDDRYVRVATGLDYSEAAPVSGARTGTGGERLTVAVEVRGQ</sequence>
<accession>A0A6J4PE95</accession>
<dbReference type="EMBL" id="CADCUU010000197">
    <property type="protein sequence ID" value="CAA9407636.1"/>
    <property type="molecule type" value="Genomic_DNA"/>
</dbReference>